<keyword evidence="8" id="KW-1185">Reference proteome</keyword>
<dbReference type="PANTHER" id="PTHR46391">
    <property type="entry name" value="BASIC LEUCINE ZIPPER 34"/>
    <property type="match status" value="1"/>
</dbReference>
<comment type="caution">
    <text evidence="7">The sequence shown here is derived from an EMBL/GenBank/DDBJ whole genome shotgun (WGS) entry which is preliminary data.</text>
</comment>
<evidence type="ECO:0000256" key="1">
    <source>
        <dbReference type="ARBA" id="ARBA00023015"/>
    </source>
</evidence>
<dbReference type="InterPro" id="IPR004827">
    <property type="entry name" value="bZIP"/>
</dbReference>
<dbReference type="InterPro" id="IPR044759">
    <property type="entry name" value="bZIP_RF2"/>
</dbReference>
<dbReference type="GO" id="GO:0003700">
    <property type="term" value="F:DNA-binding transcription factor activity"/>
    <property type="evidence" value="ECO:0007669"/>
    <property type="project" value="InterPro"/>
</dbReference>
<dbReference type="InterPro" id="IPR052483">
    <property type="entry name" value="bZIP_transcription_regulators"/>
</dbReference>
<gene>
    <name evidence="7" type="ORF">Agub_g8478</name>
</gene>
<feature type="coiled-coil region" evidence="4">
    <location>
        <begin position="370"/>
        <end position="436"/>
    </location>
</feature>
<feature type="non-terminal residue" evidence="7">
    <location>
        <position position="463"/>
    </location>
</feature>
<evidence type="ECO:0000256" key="3">
    <source>
        <dbReference type="ARBA" id="ARBA00023242"/>
    </source>
</evidence>
<dbReference type="CDD" id="cd14703">
    <property type="entry name" value="bZIP_plant_RF2"/>
    <property type="match status" value="1"/>
</dbReference>
<dbReference type="InterPro" id="IPR046347">
    <property type="entry name" value="bZIP_sf"/>
</dbReference>
<evidence type="ECO:0000256" key="2">
    <source>
        <dbReference type="ARBA" id="ARBA00023163"/>
    </source>
</evidence>
<dbReference type="PANTHER" id="PTHR46391:SF35">
    <property type="entry name" value="BASIC LEUCINE ZIPPER 34-LIKE ISOFORM X1"/>
    <property type="match status" value="1"/>
</dbReference>
<sequence>MELVSESCSMDTDMGHGAEPFGSCPPIESSITAMLEDQQYVDHRRTGRKLNALAPSKRQANALAAPEAQRAETCPGAAGVLADQECLLSHSAAGQPSQTLVPEGLVAAGPGCTSIPTPNLTLWPPAPHDGIMGTSPPGVMGSSIPTPVFATGPFMQGSSMPHPNPPGRPQSYGCGQSYMGLQAAVESLLPNQEAPRHPSCRELPSPGVGQPLQPPHVSLPPPGVKQSLHPAPPGYGNAAGLELLAQPPPQQQQSQPPPQEMSRALLLMLGRCRASSCGGAASGGGGGGALMDGDVAAEAGPSSGDQVQAGVAAVAGGVEGDGGGCSSAGRLRKEVSLKERRAGGNGKSNRELLLLDPKRVRRIIANRMSAAKSKERKQQYAEQLTQMLDDGQAEREALARQLERLRADSAALDAYVRDARQQEAQLAANLAAVRQQSELLLRRLHAVRAGAGQDLVLTSPLVG</sequence>
<accession>A0AAD3DRQ9</accession>
<dbReference type="SMART" id="SM00338">
    <property type="entry name" value="BRLZ"/>
    <property type="match status" value="1"/>
</dbReference>
<evidence type="ECO:0000313" key="7">
    <source>
        <dbReference type="EMBL" id="GFR46840.1"/>
    </source>
</evidence>
<feature type="domain" description="BZIP" evidence="6">
    <location>
        <begin position="356"/>
        <end position="419"/>
    </location>
</feature>
<dbReference type="AlphaFoldDB" id="A0AAD3DRQ9"/>
<evidence type="ECO:0000256" key="5">
    <source>
        <dbReference type="SAM" id="MobiDB-lite"/>
    </source>
</evidence>
<name>A0AAD3DRQ9_9CHLO</name>
<feature type="region of interest" description="Disordered" evidence="5">
    <location>
        <begin position="192"/>
        <end position="241"/>
    </location>
</feature>
<dbReference type="EMBL" id="BMAR01000016">
    <property type="protein sequence ID" value="GFR46840.1"/>
    <property type="molecule type" value="Genomic_DNA"/>
</dbReference>
<dbReference type="SUPFAM" id="SSF57959">
    <property type="entry name" value="Leucine zipper domain"/>
    <property type="match status" value="1"/>
</dbReference>
<dbReference type="Gene3D" id="1.20.5.170">
    <property type="match status" value="1"/>
</dbReference>
<evidence type="ECO:0000256" key="4">
    <source>
        <dbReference type="SAM" id="Coils"/>
    </source>
</evidence>
<dbReference type="Proteomes" id="UP001054857">
    <property type="component" value="Unassembled WGS sequence"/>
</dbReference>
<evidence type="ECO:0000313" key="8">
    <source>
        <dbReference type="Proteomes" id="UP001054857"/>
    </source>
</evidence>
<feature type="region of interest" description="Disordered" evidence="5">
    <location>
        <begin position="156"/>
        <end position="175"/>
    </location>
</feature>
<keyword evidence="2" id="KW-0804">Transcription</keyword>
<keyword evidence="1" id="KW-0805">Transcription regulation</keyword>
<dbReference type="Pfam" id="PF00170">
    <property type="entry name" value="bZIP_1"/>
    <property type="match status" value="1"/>
</dbReference>
<feature type="compositionally biased region" description="Pro residues" evidence="5">
    <location>
        <begin position="212"/>
        <end position="223"/>
    </location>
</feature>
<keyword evidence="3" id="KW-0539">Nucleus</keyword>
<proteinExistence type="predicted"/>
<organism evidence="7 8">
    <name type="scientific">Astrephomene gubernaculifera</name>
    <dbReference type="NCBI Taxonomy" id="47775"/>
    <lineage>
        <taxon>Eukaryota</taxon>
        <taxon>Viridiplantae</taxon>
        <taxon>Chlorophyta</taxon>
        <taxon>core chlorophytes</taxon>
        <taxon>Chlorophyceae</taxon>
        <taxon>CS clade</taxon>
        <taxon>Chlamydomonadales</taxon>
        <taxon>Astrephomenaceae</taxon>
        <taxon>Astrephomene</taxon>
    </lineage>
</organism>
<protein>
    <recommendedName>
        <fullName evidence="6">BZIP domain-containing protein</fullName>
    </recommendedName>
</protein>
<keyword evidence="4" id="KW-0175">Coiled coil</keyword>
<dbReference type="PROSITE" id="PS50217">
    <property type="entry name" value="BZIP"/>
    <property type="match status" value="1"/>
</dbReference>
<evidence type="ECO:0000259" key="6">
    <source>
        <dbReference type="PROSITE" id="PS50217"/>
    </source>
</evidence>
<reference evidence="7 8" key="1">
    <citation type="journal article" date="2021" name="Sci. Rep.">
        <title>Genome sequencing of the multicellular alga Astrephomene provides insights into convergent evolution of germ-soma differentiation.</title>
        <authorList>
            <person name="Yamashita S."/>
            <person name="Yamamoto K."/>
            <person name="Matsuzaki R."/>
            <person name="Suzuki S."/>
            <person name="Yamaguchi H."/>
            <person name="Hirooka S."/>
            <person name="Minakuchi Y."/>
            <person name="Miyagishima S."/>
            <person name="Kawachi M."/>
            <person name="Toyoda A."/>
            <person name="Nozaki H."/>
        </authorList>
    </citation>
    <scope>NUCLEOTIDE SEQUENCE [LARGE SCALE GENOMIC DNA]</scope>
    <source>
        <strain evidence="7 8">NIES-4017</strain>
    </source>
</reference>